<feature type="domain" description="HD" evidence="1">
    <location>
        <begin position="30"/>
        <end position="72"/>
    </location>
</feature>
<dbReference type="InterPro" id="IPR003607">
    <property type="entry name" value="HD/PDEase_dom"/>
</dbReference>
<sequence length="198" mass="21281">MRIADLPHPDTAATRAAEEVLDRYAAPALAHHARRSWLWAAAIGDRLGLPYDAELLRVGALLHDLGLEEPFDSHRMSFEQAGGEVAWVFAAGAGWPAGRRDRLAAVIVAHMAASTDPEREPEGHLLRLSTGLDIAGSGYRELDPELRAEVLAALPRLDLADRFGACFTDQARRKPDSSAAASVRRGVLPALAANPLEG</sequence>
<gene>
    <name evidence="2" type="ORF">AVDCRST_MAG41-171</name>
</gene>
<accession>A0A6J4H5N5</accession>
<name>A0A6J4H5N5_9ACTN</name>
<dbReference type="InterPro" id="IPR006674">
    <property type="entry name" value="HD_domain"/>
</dbReference>
<organism evidence="2">
    <name type="scientific">uncultured Mycobacteriales bacterium</name>
    <dbReference type="NCBI Taxonomy" id="581187"/>
    <lineage>
        <taxon>Bacteria</taxon>
        <taxon>Bacillati</taxon>
        <taxon>Actinomycetota</taxon>
        <taxon>Actinomycetes</taxon>
        <taxon>Mycobacteriales</taxon>
        <taxon>environmental samples</taxon>
    </lineage>
</organism>
<evidence type="ECO:0000313" key="2">
    <source>
        <dbReference type="EMBL" id="CAA9215591.1"/>
    </source>
</evidence>
<dbReference type="Pfam" id="PF01966">
    <property type="entry name" value="HD"/>
    <property type="match status" value="1"/>
</dbReference>
<dbReference type="PANTHER" id="PTHR35569">
    <property type="entry name" value="CYANAMIDE HYDRATASE DDI2-RELATED"/>
    <property type="match status" value="1"/>
</dbReference>
<dbReference type="Gene3D" id="1.10.3210.10">
    <property type="entry name" value="Hypothetical protein af1432"/>
    <property type="match status" value="1"/>
</dbReference>
<dbReference type="CDD" id="cd00077">
    <property type="entry name" value="HDc"/>
    <property type="match status" value="1"/>
</dbReference>
<protein>
    <recommendedName>
        <fullName evidence="1">HD domain-containing protein</fullName>
    </recommendedName>
</protein>
<dbReference type="SUPFAM" id="SSF109604">
    <property type="entry name" value="HD-domain/PDEase-like"/>
    <property type="match status" value="1"/>
</dbReference>
<reference evidence="2" key="1">
    <citation type="submission" date="2020-02" db="EMBL/GenBank/DDBJ databases">
        <authorList>
            <person name="Meier V. D."/>
        </authorList>
    </citation>
    <scope>NUCLEOTIDE SEQUENCE</scope>
    <source>
        <strain evidence="2">AVDCRST_MAG41</strain>
    </source>
</reference>
<evidence type="ECO:0000259" key="1">
    <source>
        <dbReference type="Pfam" id="PF01966"/>
    </source>
</evidence>
<dbReference type="EMBL" id="CADCTP010000019">
    <property type="protein sequence ID" value="CAA9215591.1"/>
    <property type="molecule type" value="Genomic_DNA"/>
</dbReference>
<dbReference type="PANTHER" id="PTHR35569:SF1">
    <property type="entry name" value="CYANAMIDE HYDRATASE DDI2-RELATED"/>
    <property type="match status" value="1"/>
</dbReference>
<dbReference type="AlphaFoldDB" id="A0A6J4H5N5"/>
<proteinExistence type="predicted"/>